<accession>A0AA38CJM2</accession>
<protein>
    <recommendedName>
        <fullName evidence="4">Longin domain-containing protein</fullName>
    </recommendedName>
</protein>
<comment type="similarity">
    <text evidence="1">Belongs to the synaptobrevin family.</text>
</comment>
<proteinExistence type="inferred from homology"/>
<dbReference type="InterPro" id="IPR011012">
    <property type="entry name" value="Longin-like_dom_sf"/>
</dbReference>
<dbReference type="GO" id="GO:0012505">
    <property type="term" value="C:endomembrane system"/>
    <property type="evidence" value="ECO:0007669"/>
    <property type="project" value="UniProtKB-SubCell"/>
</dbReference>
<evidence type="ECO:0000256" key="2">
    <source>
        <dbReference type="ARBA" id="ARBA00023136"/>
    </source>
</evidence>
<keyword evidence="6" id="KW-1185">Reference proteome</keyword>
<name>A0AA38CJM2_TAXCH</name>
<dbReference type="PROSITE" id="PS50859">
    <property type="entry name" value="LONGIN"/>
    <property type="match status" value="1"/>
</dbReference>
<comment type="caution">
    <text evidence="5">The sequence shown here is derived from an EMBL/GenBank/DDBJ whole genome shotgun (WGS) entry which is preliminary data.</text>
</comment>
<comment type="subcellular location">
    <subcellularLocation>
        <location evidence="3">Endomembrane system</location>
        <topology evidence="3">Single-pass type IV membrane protein</topology>
    </subcellularLocation>
</comment>
<dbReference type="Pfam" id="PF13774">
    <property type="entry name" value="Longin"/>
    <property type="match status" value="1"/>
</dbReference>
<evidence type="ECO:0000256" key="1">
    <source>
        <dbReference type="ARBA" id="ARBA00008025"/>
    </source>
</evidence>
<keyword evidence="2" id="KW-0472">Membrane</keyword>
<feature type="domain" description="Longin" evidence="4">
    <location>
        <begin position="75"/>
        <end position="111"/>
    </location>
</feature>
<dbReference type="Gene3D" id="3.30.450.50">
    <property type="entry name" value="Longin domain"/>
    <property type="match status" value="2"/>
</dbReference>
<evidence type="ECO:0000256" key="3">
    <source>
        <dbReference type="ARBA" id="ARBA00046280"/>
    </source>
</evidence>
<dbReference type="EMBL" id="JAHRHJ020000010">
    <property type="protein sequence ID" value="KAH9297314.1"/>
    <property type="molecule type" value="Genomic_DNA"/>
</dbReference>
<organism evidence="5 6">
    <name type="scientific">Taxus chinensis</name>
    <name type="common">Chinese yew</name>
    <name type="synonym">Taxus wallichiana var. chinensis</name>
    <dbReference type="NCBI Taxonomy" id="29808"/>
    <lineage>
        <taxon>Eukaryota</taxon>
        <taxon>Viridiplantae</taxon>
        <taxon>Streptophyta</taxon>
        <taxon>Embryophyta</taxon>
        <taxon>Tracheophyta</taxon>
        <taxon>Spermatophyta</taxon>
        <taxon>Pinopsida</taxon>
        <taxon>Pinidae</taxon>
        <taxon>Conifers II</taxon>
        <taxon>Cupressales</taxon>
        <taxon>Taxaceae</taxon>
        <taxon>Taxus</taxon>
    </lineage>
</organism>
<dbReference type="InterPro" id="IPR051097">
    <property type="entry name" value="Synaptobrevin-like_transport"/>
</dbReference>
<gene>
    <name evidence="5" type="ORF">KI387_028996</name>
</gene>
<dbReference type="PANTHER" id="PTHR21136:SF214">
    <property type="entry name" value="VESICLE-ASSOCIATED MEMBRANE PROTEIN 714"/>
    <property type="match status" value="1"/>
</dbReference>
<dbReference type="PANTHER" id="PTHR21136">
    <property type="entry name" value="SNARE PROTEINS"/>
    <property type="match status" value="1"/>
</dbReference>
<evidence type="ECO:0000313" key="5">
    <source>
        <dbReference type="EMBL" id="KAH9297314.1"/>
    </source>
</evidence>
<evidence type="ECO:0000259" key="4">
    <source>
        <dbReference type="PROSITE" id="PS50859"/>
    </source>
</evidence>
<dbReference type="InterPro" id="IPR010908">
    <property type="entry name" value="Longin_dom"/>
</dbReference>
<sequence>MELQAGGAGMLPPLSLGAARCVLVGEPQQRPATSFSQAAGVLQREMAIVYAVVTRGTVVLAEFSAVGGNVGVVARWIPFAYLEDIQMIFMKTYGRVALSALAYAMNDEFSK</sequence>
<evidence type="ECO:0000313" key="6">
    <source>
        <dbReference type="Proteomes" id="UP000824469"/>
    </source>
</evidence>
<dbReference type="Proteomes" id="UP000824469">
    <property type="component" value="Unassembled WGS sequence"/>
</dbReference>
<feature type="non-terminal residue" evidence="5">
    <location>
        <position position="111"/>
    </location>
</feature>
<dbReference type="AlphaFoldDB" id="A0AA38CJM2"/>
<dbReference type="SUPFAM" id="SSF64356">
    <property type="entry name" value="SNARE-like"/>
    <property type="match status" value="1"/>
</dbReference>
<reference evidence="5 6" key="1">
    <citation type="journal article" date="2021" name="Nat. Plants">
        <title>The Taxus genome provides insights into paclitaxel biosynthesis.</title>
        <authorList>
            <person name="Xiong X."/>
            <person name="Gou J."/>
            <person name="Liao Q."/>
            <person name="Li Y."/>
            <person name="Zhou Q."/>
            <person name="Bi G."/>
            <person name="Li C."/>
            <person name="Du R."/>
            <person name="Wang X."/>
            <person name="Sun T."/>
            <person name="Guo L."/>
            <person name="Liang H."/>
            <person name="Lu P."/>
            <person name="Wu Y."/>
            <person name="Zhang Z."/>
            <person name="Ro D.K."/>
            <person name="Shang Y."/>
            <person name="Huang S."/>
            <person name="Yan J."/>
        </authorList>
    </citation>
    <scope>NUCLEOTIDE SEQUENCE [LARGE SCALE GENOMIC DNA]</scope>
    <source>
        <strain evidence="5">Ta-2019</strain>
    </source>
</reference>